<dbReference type="AlphaFoldDB" id="A0A517NNP2"/>
<keyword evidence="3" id="KW-1185">Reference proteome</keyword>
<evidence type="ECO:0000259" key="1">
    <source>
        <dbReference type="Pfam" id="PF00496"/>
    </source>
</evidence>
<sequence length="809" mass="91295">MLNVGLTKFFSAPDPVDRRPGGCVGGRPVGHAADRSARFGALALVIAMLMPCLVQGDANAQAINYAESGQPDPVGLELLQEEPHDILFFTEKSGGGWAKVRLLELPGRKLPAKPTGMLKFQVIDIEAKYFAAKWNEIEKVDLWEIRLERETKERIANGDFTGAYPFLSVLIRDYPNRPGLREMRCDYLWRDAISRARKGSRGATLAMLEELRRYAPEYKRSDVLKAISGTTNQIMERLVSEGKLDLAQKLLARIEKDYADERLASIDKWNAEFLRMATAKRKEALAALEQKDYRRARVFARESVYLKPSIEGGNELIKKIDQIYPLVNVGVLQSATVFEPTRIDNWASRRAGRLLYRSMFEIQGAGPEGGEYDFIFGETDISPDRMTFDLFLEQEKLDAPLNQINAFFLADIMSARAQPNKQVYFPPWAASIIGIGLDGPKHVECKLRRPHVLPQSLLQLTVDASWFGGKKGGPTGDYRQDVVEGNLTRFTLAEKPKVETKPREIVEVRVDSASKAVSMLLQGELDVLDQLFPADAIRLKKSRNVRVSTYPLPTVHMLVPCSDHVFVANKTFRRGLLYGISREDILKGELLEQMELEGCRVISGPFPAGMEMNDPLGYAYDQSIEPRRYEPSLAKLLATVAGNQMRMDAERKKLEPPKMTPIRLAFPADNLSRVACEAIRSQWLMMDLEVELVQLPIGRTYPDEGTADIVYVAAAVWEPIIDARRLLGPEGLARSESQMVGLGLRRLEEAKNWKEVRDRLLDLHSITHHELPIMPLWQLVDSYAYRRQLVGVGNDIVSLYQNAENWRLD</sequence>
<evidence type="ECO:0000313" key="3">
    <source>
        <dbReference type="Proteomes" id="UP000319817"/>
    </source>
</evidence>
<dbReference type="Proteomes" id="UP000319817">
    <property type="component" value="Chromosome"/>
</dbReference>
<dbReference type="PANTHER" id="PTHR30290:SF83">
    <property type="entry name" value="ABC TRANSPORTER SUBSTRATE-BINDING PROTEIN"/>
    <property type="match status" value="1"/>
</dbReference>
<gene>
    <name evidence="2" type="ORF">K239x_06740</name>
</gene>
<proteinExistence type="predicted"/>
<dbReference type="SUPFAM" id="SSF53850">
    <property type="entry name" value="Periplasmic binding protein-like II"/>
    <property type="match status" value="1"/>
</dbReference>
<dbReference type="GO" id="GO:1904680">
    <property type="term" value="F:peptide transmembrane transporter activity"/>
    <property type="evidence" value="ECO:0007669"/>
    <property type="project" value="TreeGrafter"/>
</dbReference>
<dbReference type="PANTHER" id="PTHR30290">
    <property type="entry name" value="PERIPLASMIC BINDING COMPONENT OF ABC TRANSPORTER"/>
    <property type="match status" value="1"/>
</dbReference>
<name>A0A517NNP2_9BACT</name>
<dbReference type="GO" id="GO:0015833">
    <property type="term" value="P:peptide transport"/>
    <property type="evidence" value="ECO:0007669"/>
    <property type="project" value="TreeGrafter"/>
</dbReference>
<dbReference type="InterPro" id="IPR000914">
    <property type="entry name" value="SBP_5_dom"/>
</dbReference>
<dbReference type="Pfam" id="PF00496">
    <property type="entry name" value="SBP_bac_5"/>
    <property type="match status" value="1"/>
</dbReference>
<reference evidence="2 3" key="1">
    <citation type="submission" date="2019-02" db="EMBL/GenBank/DDBJ databases">
        <title>Deep-cultivation of Planctomycetes and their phenomic and genomic characterization uncovers novel biology.</title>
        <authorList>
            <person name="Wiegand S."/>
            <person name="Jogler M."/>
            <person name="Boedeker C."/>
            <person name="Pinto D."/>
            <person name="Vollmers J."/>
            <person name="Rivas-Marin E."/>
            <person name="Kohn T."/>
            <person name="Peeters S.H."/>
            <person name="Heuer A."/>
            <person name="Rast P."/>
            <person name="Oberbeckmann S."/>
            <person name="Bunk B."/>
            <person name="Jeske O."/>
            <person name="Meyerdierks A."/>
            <person name="Storesund J.E."/>
            <person name="Kallscheuer N."/>
            <person name="Luecker S."/>
            <person name="Lage O.M."/>
            <person name="Pohl T."/>
            <person name="Merkel B.J."/>
            <person name="Hornburger P."/>
            <person name="Mueller R.-W."/>
            <person name="Bruemmer F."/>
            <person name="Labrenz M."/>
            <person name="Spormann A.M."/>
            <person name="Op den Camp H."/>
            <person name="Overmann J."/>
            <person name="Amann R."/>
            <person name="Jetten M.S.M."/>
            <person name="Mascher T."/>
            <person name="Medema M.H."/>
            <person name="Devos D.P."/>
            <person name="Kaster A.-K."/>
            <person name="Ovreas L."/>
            <person name="Rohde M."/>
            <person name="Galperin M.Y."/>
            <person name="Jogler C."/>
        </authorList>
    </citation>
    <scope>NUCLEOTIDE SEQUENCE [LARGE SCALE GENOMIC DNA]</scope>
    <source>
        <strain evidence="2 3">K23_9</strain>
    </source>
</reference>
<dbReference type="InterPro" id="IPR039424">
    <property type="entry name" value="SBP_5"/>
</dbReference>
<dbReference type="EMBL" id="CP036526">
    <property type="protein sequence ID" value="QDT08732.1"/>
    <property type="molecule type" value="Genomic_DNA"/>
</dbReference>
<feature type="domain" description="Solute-binding protein family 5" evidence="1">
    <location>
        <begin position="504"/>
        <end position="710"/>
    </location>
</feature>
<evidence type="ECO:0000313" key="2">
    <source>
        <dbReference type="EMBL" id="QDT08732.1"/>
    </source>
</evidence>
<dbReference type="Gene3D" id="3.40.190.10">
    <property type="entry name" value="Periplasmic binding protein-like II"/>
    <property type="match status" value="1"/>
</dbReference>
<dbReference type="Gene3D" id="3.10.105.10">
    <property type="entry name" value="Dipeptide-binding Protein, Domain 3"/>
    <property type="match status" value="1"/>
</dbReference>
<accession>A0A517NNP2</accession>
<organism evidence="2 3">
    <name type="scientific">Stieleria marina</name>
    <dbReference type="NCBI Taxonomy" id="1930275"/>
    <lineage>
        <taxon>Bacteria</taxon>
        <taxon>Pseudomonadati</taxon>
        <taxon>Planctomycetota</taxon>
        <taxon>Planctomycetia</taxon>
        <taxon>Pirellulales</taxon>
        <taxon>Pirellulaceae</taxon>
        <taxon>Stieleria</taxon>
    </lineage>
</organism>
<protein>
    <submittedName>
        <fullName evidence="2">Bacterial extracellular solute-binding protein</fullName>
    </submittedName>
</protein>